<evidence type="ECO:0000256" key="1">
    <source>
        <dbReference type="SAM" id="MobiDB-lite"/>
    </source>
</evidence>
<protein>
    <recommendedName>
        <fullName evidence="2">DUF8128 domain-containing protein</fullName>
    </recommendedName>
</protein>
<proteinExistence type="predicted"/>
<feature type="compositionally biased region" description="Acidic residues" evidence="1">
    <location>
        <begin position="453"/>
        <end position="496"/>
    </location>
</feature>
<organism evidence="3 4">
    <name type="scientific">Halorhabdus tiamatea SARL4B</name>
    <dbReference type="NCBI Taxonomy" id="1033806"/>
    <lineage>
        <taxon>Archaea</taxon>
        <taxon>Methanobacteriati</taxon>
        <taxon>Methanobacteriota</taxon>
        <taxon>Stenosarchaea group</taxon>
        <taxon>Halobacteria</taxon>
        <taxon>Halobacteriales</taxon>
        <taxon>Haloarculaceae</taxon>
        <taxon>Halorhabdus</taxon>
    </lineage>
</organism>
<feature type="region of interest" description="Disordered" evidence="1">
    <location>
        <begin position="384"/>
        <end position="513"/>
    </location>
</feature>
<dbReference type="Pfam" id="PF26449">
    <property type="entry name" value="DUF8128"/>
    <property type="match status" value="1"/>
</dbReference>
<feature type="domain" description="DUF8128" evidence="2">
    <location>
        <begin position="12"/>
        <end position="363"/>
    </location>
</feature>
<evidence type="ECO:0000313" key="3">
    <source>
        <dbReference type="EMBL" id="ERJ07361.1"/>
    </source>
</evidence>
<gene>
    <name evidence="3" type="ORF">HLRTI_000402</name>
</gene>
<accession>U2E618</accession>
<evidence type="ECO:0000313" key="4">
    <source>
        <dbReference type="Proteomes" id="UP000003861"/>
    </source>
</evidence>
<dbReference type="RefSeq" id="WP_021029315.1">
    <property type="nucleotide sequence ID" value="NZ_AFNT02000003.1"/>
</dbReference>
<evidence type="ECO:0000259" key="2">
    <source>
        <dbReference type="Pfam" id="PF26449"/>
    </source>
</evidence>
<name>U2E618_9EURY</name>
<reference evidence="3 4" key="1">
    <citation type="journal article" date="2011" name="J. Bacteriol.">
        <title>Genome sequence of Halorhabdus tiamatea, the first archaeon isolated from a deep-sea anoxic brine lake.</title>
        <authorList>
            <person name="Antunes A."/>
            <person name="Alam I."/>
            <person name="Bajic V.B."/>
            <person name="Stingl U."/>
        </authorList>
    </citation>
    <scope>NUCLEOTIDE SEQUENCE [LARGE SCALE GENOMIC DNA]</scope>
    <source>
        <strain evidence="3 4">SARL4B</strain>
    </source>
</reference>
<dbReference type="EMBL" id="AFNT02000003">
    <property type="protein sequence ID" value="ERJ07361.1"/>
    <property type="molecule type" value="Genomic_DNA"/>
</dbReference>
<comment type="caution">
    <text evidence="3">The sequence shown here is derived from an EMBL/GenBank/DDBJ whole genome shotgun (WGS) entry which is preliminary data.</text>
</comment>
<sequence>MGLLNRLTGREETGVETIEADKDLFTSLQEHLPDQPLVRLRPHEGNPGLQSAPELIRSLYQYRQDQYGRNVSPANAFEIWFDEGQIRFYFHPETREMKNSGKKHIEDKYPGTRMVEEQDPFPEICDGDHIAAAKMTLSQHCARPLRTVGGSEPIDRDPYGSLTSEMVVEGERTQAGHRVKAEDVKMVVQVVFQPISRSWSRGGVFGTNLNDYADKLKQPKQKENSTTQLMRAVFGLEPAMREPTQKMRKSARQISELKGEPAFIADIRIMGISPYPEISRQHVRGVVEEFENYNNPVTEQTLQMQRLNEAQIKYTLEQIAGRELETSVLEKLSSLKDVFTVPELSGIIHIPNQDIHTPNVDWTKMEKGSGVPTTMPDMDDVQQEMDAKAHAQAQDDSQSPDSPSAEQEIEERMEAVDDFEETPENIDLTITTDNEYLESDGHPATPDGRGLEIDESIQSEEDVAESVDPVVDGDDSEDENKEENQSEDDSEDEPEDGNSGLGEEFTLFPEEEN</sequence>
<feature type="compositionally biased region" description="Low complexity" evidence="1">
    <location>
        <begin position="390"/>
        <end position="406"/>
    </location>
</feature>
<reference evidence="3 4" key="2">
    <citation type="journal article" date="2013" name="PLoS ONE">
        <title>INDIGO - INtegrated Data Warehouse of MIcrobial GenOmes with Examples from the Red Sea Extremophiles.</title>
        <authorList>
            <person name="Alam I."/>
            <person name="Antunes A."/>
            <person name="Kamau A.A."/>
            <person name="Ba Alawi W."/>
            <person name="Kalkatawi M."/>
            <person name="Stingl U."/>
            <person name="Bajic V.B."/>
        </authorList>
    </citation>
    <scope>NUCLEOTIDE SEQUENCE [LARGE SCALE GENOMIC DNA]</scope>
    <source>
        <strain evidence="3 4">SARL4B</strain>
    </source>
</reference>
<dbReference type="InterPro" id="IPR058441">
    <property type="entry name" value="DUF8128"/>
</dbReference>
<dbReference type="Proteomes" id="UP000003861">
    <property type="component" value="Unassembled WGS sequence"/>
</dbReference>
<dbReference type="AlphaFoldDB" id="U2E618"/>